<proteinExistence type="predicted"/>
<organism evidence="1 2">
    <name type="scientific">Cannabis sativa</name>
    <name type="common">Hemp</name>
    <name type="synonym">Marijuana</name>
    <dbReference type="NCBI Taxonomy" id="3483"/>
    <lineage>
        <taxon>Eukaryota</taxon>
        <taxon>Viridiplantae</taxon>
        <taxon>Streptophyta</taxon>
        <taxon>Embryophyta</taxon>
        <taxon>Tracheophyta</taxon>
        <taxon>Spermatophyta</taxon>
        <taxon>Magnoliopsida</taxon>
        <taxon>eudicotyledons</taxon>
        <taxon>Gunneridae</taxon>
        <taxon>Pentapetalae</taxon>
        <taxon>rosids</taxon>
        <taxon>fabids</taxon>
        <taxon>Rosales</taxon>
        <taxon>Cannabaceae</taxon>
        <taxon>Cannabis</taxon>
    </lineage>
</organism>
<protein>
    <submittedName>
        <fullName evidence="1">Uncharacterized protein</fullName>
    </submittedName>
</protein>
<reference evidence="1 2" key="1">
    <citation type="journal article" date="2020" name="bioRxiv">
        <title>Sequence and annotation of 42 cannabis genomes reveals extensive copy number variation in cannabinoid synthesis and pathogen resistance genes.</title>
        <authorList>
            <person name="Mckernan K.J."/>
            <person name="Helbert Y."/>
            <person name="Kane L.T."/>
            <person name="Ebling H."/>
            <person name="Zhang L."/>
            <person name="Liu B."/>
            <person name="Eaton Z."/>
            <person name="Mclaughlin S."/>
            <person name="Kingan S."/>
            <person name="Baybayan P."/>
            <person name="Concepcion G."/>
            <person name="Jordan M."/>
            <person name="Riva A."/>
            <person name="Barbazuk W."/>
            <person name="Harkins T."/>
        </authorList>
    </citation>
    <scope>NUCLEOTIDE SEQUENCE [LARGE SCALE GENOMIC DNA]</scope>
    <source>
        <strain evidence="2">cv. Jamaican Lion 4</strain>
        <tissue evidence="1">Leaf</tissue>
    </source>
</reference>
<keyword evidence="2" id="KW-1185">Reference proteome</keyword>
<dbReference type="Proteomes" id="UP000583929">
    <property type="component" value="Unassembled WGS sequence"/>
</dbReference>
<sequence length="83" mass="9593">MRITPFLVSLTDYVTCMETLTLEKYLKRKLESPSSTKLIKMDYSNEDWLPCLIHDLGKVLLLPNFGGLDQWGQLEKDVTTEDL</sequence>
<accession>A0A7J6H8M9</accession>
<evidence type="ECO:0000313" key="2">
    <source>
        <dbReference type="Proteomes" id="UP000583929"/>
    </source>
</evidence>
<dbReference type="AlphaFoldDB" id="A0A7J6H8M9"/>
<comment type="caution">
    <text evidence="1">The sequence shown here is derived from an EMBL/GenBank/DDBJ whole genome shotgun (WGS) entry which is preliminary data.</text>
</comment>
<gene>
    <name evidence="1" type="ORF">G4B88_030788</name>
</gene>
<dbReference type="UniPathway" id="UPA00111">
    <property type="reaction ID" value="UER00527"/>
</dbReference>
<dbReference type="EMBL" id="JAATIQ010000058">
    <property type="protein sequence ID" value="KAF4391637.1"/>
    <property type="molecule type" value="Genomic_DNA"/>
</dbReference>
<evidence type="ECO:0000313" key="1">
    <source>
        <dbReference type="EMBL" id="KAF4391637.1"/>
    </source>
</evidence>
<name>A0A7J6H8M9_CANSA</name>